<evidence type="ECO:0000313" key="3">
    <source>
        <dbReference type="Proteomes" id="UP000321548"/>
    </source>
</evidence>
<feature type="transmembrane region" description="Helical" evidence="1">
    <location>
        <begin position="66"/>
        <end position="83"/>
    </location>
</feature>
<protein>
    <submittedName>
        <fullName evidence="2">AzlD domain-containing protein</fullName>
    </submittedName>
</protein>
<comment type="caution">
    <text evidence="2">The sequence shown here is derived from an EMBL/GenBank/DDBJ whole genome shotgun (WGS) entry which is preliminary data.</text>
</comment>
<dbReference type="Pfam" id="PF05437">
    <property type="entry name" value="AzlD"/>
    <property type="match status" value="1"/>
</dbReference>
<dbReference type="AlphaFoldDB" id="A0A5C8P5D7"/>
<keyword evidence="1" id="KW-1133">Transmembrane helix</keyword>
<dbReference type="OrthoDB" id="9133915at2"/>
<keyword evidence="3" id="KW-1185">Reference proteome</keyword>
<keyword evidence="1" id="KW-0472">Membrane</keyword>
<dbReference type="EMBL" id="VDUY01000001">
    <property type="protein sequence ID" value="TXL68528.1"/>
    <property type="molecule type" value="Genomic_DNA"/>
</dbReference>
<dbReference type="InterPro" id="IPR008407">
    <property type="entry name" value="Brnchd-chn_aa_trnsp_AzlD"/>
</dbReference>
<keyword evidence="1" id="KW-0812">Transmembrane</keyword>
<dbReference type="RefSeq" id="WP_147702668.1">
    <property type="nucleotide sequence ID" value="NZ_VDUY01000001.1"/>
</dbReference>
<feature type="transmembrane region" description="Helical" evidence="1">
    <location>
        <begin position="34"/>
        <end position="54"/>
    </location>
</feature>
<name>A0A5C8P5D7_9BURK</name>
<organism evidence="2 3">
    <name type="scientific">Zeimonas arvi</name>
    <dbReference type="NCBI Taxonomy" id="2498847"/>
    <lineage>
        <taxon>Bacteria</taxon>
        <taxon>Pseudomonadati</taxon>
        <taxon>Pseudomonadota</taxon>
        <taxon>Betaproteobacteria</taxon>
        <taxon>Burkholderiales</taxon>
        <taxon>Burkholderiaceae</taxon>
        <taxon>Zeimonas</taxon>
    </lineage>
</organism>
<evidence type="ECO:0000256" key="1">
    <source>
        <dbReference type="SAM" id="Phobius"/>
    </source>
</evidence>
<gene>
    <name evidence="2" type="ORF">FHP08_02265</name>
</gene>
<reference evidence="2 3" key="1">
    <citation type="submission" date="2019-06" db="EMBL/GenBank/DDBJ databases">
        <title>Quisquiliibacterium sp. nov., isolated from a maize field.</title>
        <authorList>
            <person name="Lin S.-Y."/>
            <person name="Tsai C.-F."/>
            <person name="Young C.-C."/>
        </authorList>
    </citation>
    <scope>NUCLEOTIDE SEQUENCE [LARGE SCALE GENOMIC DNA]</scope>
    <source>
        <strain evidence="2 3">CC-CFT501</strain>
    </source>
</reference>
<accession>A0A5C8P5D7</accession>
<proteinExistence type="predicted"/>
<dbReference type="Proteomes" id="UP000321548">
    <property type="component" value="Unassembled WGS sequence"/>
</dbReference>
<sequence length="108" mass="11530">MAEALIVAICGATTYLWRALGVVLSGRVRTDSAVFTWVGCVAWAMIAGLTMRILLMPAGVLAETTLPERAIGCAVALLCYFVLSRRNLFLGVGSAFATMIVLTLLHRA</sequence>
<evidence type="ECO:0000313" key="2">
    <source>
        <dbReference type="EMBL" id="TXL68528.1"/>
    </source>
</evidence>
<feature type="transmembrane region" description="Helical" evidence="1">
    <location>
        <begin position="89"/>
        <end position="105"/>
    </location>
</feature>